<evidence type="ECO:0000313" key="1">
    <source>
        <dbReference type="EMBL" id="KAK2712015.1"/>
    </source>
</evidence>
<accession>A0AA88HHC0</accession>
<comment type="caution">
    <text evidence="1">The sequence shown here is derived from an EMBL/GenBank/DDBJ whole genome shotgun (WGS) entry which is preliminary data.</text>
</comment>
<sequence>MYILRNAWLWRSAFPQVTWQSIDLNSKWFDFKIKSLDHLITGKCDKTLEPNEYFDATTFVTHPWIFRDSATREKLVAIAPAITCQEVFFAKPWWEHRGQSDPENRGRIERVPVFIRYPLLTLRKASLLAVRRSLANPKDACRLDLPKILQKDIAEWSDDVR</sequence>
<dbReference type="InterPro" id="IPR036208">
    <property type="entry name" value="VHL_sf"/>
</dbReference>
<protein>
    <submittedName>
        <fullName evidence="1">Uncharacterized protein</fullName>
    </submittedName>
</protein>
<keyword evidence="2" id="KW-1185">Reference proteome</keyword>
<dbReference type="AlphaFoldDB" id="A0AA88HHC0"/>
<dbReference type="Proteomes" id="UP001187531">
    <property type="component" value="Unassembled WGS sequence"/>
</dbReference>
<gene>
    <name evidence="1" type="ORF">QYM36_010894</name>
</gene>
<organism evidence="1 2">
    <name type="scientific">Artemia franciscana</name>
    <name type="common">Brine shrimp</name>
    <name type="synonym">Artemia sanfranciscana</name>
    <dbReference type="NCBI Taxonomy" id="6661"/>
    <lineage>
        <taxon>Eukaryota</taxon>
        <taxon>Metazoa</taxon>
        <taxon>Ecdysozoa</taxon>
        <taxon>Arthropoda</taxon>
        <taxon>Crustacea</taxon>
        <taxon>Branchiopoda</taxon>
        <taxon>Anostraca</taxon>
        <taxon>Artemiidae</taxon>
        <taxon>Artemia</taxon>
    </lineage>
</organism>
<dbReference type="SUPFAM" id="SSF49468">
    <property type="entry name" value="VHL"/>
    <property type="match status" value="1"/>
</dbReference>
<dbReference type="Gene3D" id="1.10.750.10">
    <property type="entry name" value="von Hippel-Lindau disease tumour suppressor, alpha domain"/>
    <property type="match status" value="1"/>
</dbReference>
<dbReference type="InterPro" id="IPR037139">
    <property type="entry name" value="VHL_alpha_dom_sf"/>
</dbReference>
<reference evidence="1" key="1">
    <citation type="submission" date="2023-07" db="EMBL/GenBank/DDBJ databases">
        <title>Chromosome-level genome assembly of Artemia franciscana.</title>
        <authorList>
            <person name="Jo E."/>
        </authorList>
    </citation>
    <scope>NUCLEOTIDE SEQUENCE</scope>
    <source>
        <tissue evidence="1">Whole body</tissue>
    </source>
</reference>
<name>A0AA88HHC0_ARTSF</name>
<dbReference type="EMBL" id="JAVRJZ010000015">
    <property type="protein sequence ID" value="KAK2712015.1"/>
    <property type="molecule type" value="Genomic_DNA"/>
</dbReference>
<dbReference type="Gene3D" id="2.60.40.780">
    <property type="entry name" value="von Hippel-Lindau disease tumour suppressor, beta domain"/>
    <property type="match status" value="1"/>
</dbReference>
<proteinExistence type="predicted"/>
<dbReference type="InterPro" id="IPR037140">
    <property type="entry name" value="VHL_beta_dom_sf"/>
</dbReference>
<evidence type="ECO:0000313" key="2">
    <source>
        <dbReference type="Proteomes" id="UP001187531"/>
    </source>
</evidence>